<dbReference type="Proteomes" id="UP000184532">
    <property type="component" value="Unassembled WGS sequence"/>
</dbReference>
<feature type="transmembrane region" description="Helical" evidence="1">
    <location>
        <begin position="12"/>
        <end position="33"/>
    </location>
</feature>
<sequence>MISSFFGKTKPINYIVLSVFLFLFYGLFLMLNYNLEPDYVSFPLEILVLAVFSLTLFLINQIVKTEKVTEFSSYAMLFFVLLLLAFSKTLADKNAIFTNLFLLLALWRLLAIRSIKNVKHKIFDASFLICIASLFYDWALLFLILVFLVINVYDGKTVKNWMVPPVAILAVFVLTFTCTKLLGALDFFQSHYRFQFGFLTDGFFSEKSTTKLIVYSLLVGLLASLVFLKVRKKGGGKLLVLRIVFLAFVLGVVLSFLKSADSGPTLITMFPAAVFFTNFLEGIKKERLKEITIGLCIAIPVLLFVLELNL</sequence>
<evidence type="ECO:0000313" key="3">
    <source>
        <dbReference type="Proteomes" id="UP000184532"/>
    </source>
</evidence>
<accession>A0A1M5L2I0</accession>
<dbReference type="AlphaFoldDB" id="A0A1M5L2I0"/>
<dbReference type="OrthoDB" id="1439867at2"/>
<gene>
    <name evidence="2" type="ORF">SAMN04488116_1918</name>
</gene>
<keyword evidence="1" id="KW-0812">Transmembrane</keyword>
<name>A0A1M5L2I0_9FLAO</name>
<protein>
    <submittedName>
        <fullName evidence="2">Uncharacterized protein</fullName>
    </submittedName>
</protein>
<evidence type="ECO:0000313" key="2">
    <source>
        <dbReference type="EMBL" id="SHG59140.1"/>
    </source>
</evidence>
<dbReference type="RefSeq" id="WP_073178741.1">
    <property type="nucleotide sequence ID" value="NZ_FQWL01000002.1"/>
</dbReference>
<evidence type="ECO:0000256" key="1">
    <source>
        <dbReference type="SAM" id="Phobius"/>
    </source>
</evidence>
<feature type="transmembrane region" description="Helical" evidence="1">
    <location>
        <begin position="127"/>
        <end position="153"/>
    </location>
</feature>
<keyword evidence="1" id="KW-0472">Membrane</keyword>
<reference evidence="3" key="1">
    <citation type="submission" date="2016-11" db="EMBL/GenBank/DDBJ databases">
        <authorList>
            <person name="Varghese N."/>
            <person name="Submissions S."/>
        </authorList>
    </citation>
    <scope>NUCLEOTIDE SEQUENCE [LARGE SCALE GENOMIC DNA]</scope>
    <source>
        <strain evidence="3">DSM 22638</strain>
    </source>
</reference>
<feature type="transmembrane region" description="Helical" evidence="1">
    <location>
        <begin position="39"/>
        <end position="59"/>
    </location>
</feature>
<keyword evidence="3" id="KW-1185">Reference proteome</keyword>
<dbReference type="STRING" id="570519.SAMN04488116_1918"/>
<feature type="transmembrane region" description="Helical" evidence="1">
    <location>
        <begin position="263"/>
        <end position="280"/>
    </location>
</feature>
<feature type="transmembrane region" description="Helical" evidence="1">
    <location>
        <begin position="96"/>
        <end position="115"/>
    </location>
</feature>
<feature type="transmembrane region" description="Helical" evidence="1">
    <location>
        <begin position="292"/>
        <end position="309"/>
    </location>
</feature>
<dbReference type="EMBL" id="FQWL01000002">
    <property type="protein sequence ID" value="SHG59140.1"/>
    <property type="molecule type" value="Genomic_DNA"/>
</dbReference>
<proteinExistence type="predicted"/>
<feature type="transmembrane region" description="Helical" evidence="1">
    <location>
        <begin position="71"/>
        <end position="90"/>
    </location>
</feature>
<keyword evidence="1" id="KW-1133">Transmembrane helix</keyword>
<organism evidence="2 3">
    <name type="scientific">Flagellimonas flava</name>
    <dbReference type="NCBI Taxonomy" id="570519"/>
    <lineage>
        <taxon>Bacteria</taxon>
        <taxon>Pseudomonadati</taxon>
        <taxon>Bacteroidota</taxon>
        <taxon>Flavobacteriia</taxon>
        <taxon>Flavobacteriales</taxon>
        <taxon>Flavobacteriaceae</taxon>
        <taxon>Flagellimonas</taxon>
    </lineage>
</organism>
<feature type="transmembrane region" description="Helical" evidence="1">
    <location>
        <begin position="239"/>
        <end position="257"/>
    </location>
</feature>